<dbReference type="EC" id="1.1.1.307" evidence="3"/>
<evidence type="ECO:0000256" key="5">
    <source>
        <dbReference type="ARBA" id="ARBA00023002"/>
    </source>
</evidence>
<comment type="function">
    <text evidence="7">Catalyzes the initial reaction in the xylose utilization pathway by reducing D-xylose into xylitol. Xylose is a major component of hemicelluloses such as xylan. Most fungi utilize D-xylose via three enzymatic reactions, xylose reductase (XR), xylitol dehydrogenase (XDH), and xylulokinase, to form xylulose 5-phosphate, which enters pentose phosphate pathway.</text>
</comment>
<dbReference type="GO" id="GO:0042732">
    <property type="term" value="P:D-xylose metabolic process"/>
    <property type="evidence" value="ECO:0007669"/>
    <property type="project" value="UniProtKB-KW"/>
</dbReference>
<keyword evidence="5" id="KW-0560">Oxidoreductase</keyword>
<keyword evidence="6" id="KW-0520">NAD</keyword>
<dbReference type="Pfam" id="PF24802">
    <property type="entry name" value="DUF7703"/>
    <property type="match status" value="1"/>
</dbReference>
<feature type="domain" description="DUF7703" evidence="12">
    <location>
        <begin position="354"/>
        <end position="587"/>
    </location>
</feature>
<feature type="transmembrane region" description="Helical" evidence="10">
    <location>
        <begin position="453"/>
        <end position="478"/>
    </location>
</feature>
<organism evidence="13 14">
    <name type="scientific">Aspergillus tubingensis</name>
    <dbReference type="NCBI Taxonomy" id="5068"/>
    <lineage>
        <taxon>Eukaryota</taxon>
        <taxon>Fungi</taxon>
        <taxon>Dikarya</taxon>
        <taxon>Ascomycota</taxon>
        <taxon>Pezizomycotina</taxon>
        <taxon>Eurotiomycetes</taxon>
        <taxon>Eurotiomycetidae</taxon>
        <taxon>Eurotiales</taxon>
        <taxon>Aspergillaceae</taxon>
        <taxon>Aspergillus</taxon>
        <taxon>Aspergillus subgen. Circumdati</taxon>
    </lineage>
</organism>
<dbReference type="InterPro" id="IPR023210">
    <property type="entry name" value="NADP_OxRdtase_dom"/>
</dbReference>
<evidence type="ECO:0000256" key="6">
    <source>
        <dbReference type="ARBA" id="ARBA00023027"/>
    </source>
</evidence>
<feature type="transmembrane region" description="Helical" evidence="10">
    <location>
        <begin position="356"/>
        <end position="379"/>
    </location>
</feature>
<dbReference type="PROSITE" id="PS00062">
    <property type="entry name" value="ALDOKETO_REDUCTASE_2"/>
    <property type="match status" value="1"/>
</dbReference>
<name>A0A9W6ER30_ASPTU</name>
<sequence>MSLPSHFTLNTGAKIPAVGFGTWQAKPLEVENAVEVALKEGYRHIDCAAIYRNETEVGNGIRKSGVSREEIFVTGKLWNTKHAPEDVEPALDKTLQDLGLDYLDLYLMHWPCAFKGGDKWFPLNHDGVFDLADIDYITTYRAMEKLLATGKVRAIGVSNFNIRRLEELLGQVSVVPAVNQIEAHPYLQQPDLLQYCQSKGILIEAYSPLGNNQTGEPRTVDDPLVHRVAGDLGLDPGPLLASWGVQRGTVVLSKSVTPARIAANLRVRALPEGAFAQLNSLERHKRFNFPGHWGYDIFEEVGEEASCVEWGWLAAQANDPGFKFRRSMDRKMANYSAPVEGIAGGYTGNSLAIQAVLASLLACALYSSIELIILVFLTFHVYGGLYFWSLLVSTGLGIIPQAIGLLLKYFQLAPLWIPVTLSTFGWAVMVTGQSVVLYSRLHLILSNQKILRFVLYMIIIDAIILQIPQIILSYGAVYGGAGFAYFYNIWAKVQLTGFFVQEVIISTIFIVQTFRLLYLYPHRSKRRTNIMEQLLAINTAIILMDISLLALEYLDLFILQTSLKTFFYTVKLKLEFAVLSRLVSFVHYDPELESSTFTGSN</sequence>
<keyword evidence="10" id="KW-0472">Membrane</keyword>
<dbReference type="PROSITE" id="PS00798">
    <property type="entry name" value="ALDOKETO_REDUCTASE_1"/>
    <property type="match status" value="1"/>
</dbReference>
<keyword evidence="10" id="KW-0812">Transmembrane</keyword>
<evidence type="ECO:0000256" key="7">
    <source>
        <dbReference type="ARBA" id="ARBA00025065"/>
    </source>
</evidence>
<evidence type="ECO:0000259" key="11">
    <source>
        <dbReference type="Pfam" id="PF00248"/>
    </source>
</evidence>
<keyword evidence="10" id="KW-1133">Transmembrane helix</keyword>
<dbReference type="FunFam" id="3.20.20.100:FF:000007">
    <property type="entry name" value="NAD(P)H-dependent D-xylose reductase xyl1"/>
    <property type="match status" value="1"/>
</dbReference>
<gene>
    <name evidence="13" type="ORF">AtubIFM56815_003645</name>
</gene>
<comment type="similarity">
    <text evidence="2">Belongs to the aldo/keto reductase family.</text>
</comment>
<protein>
    <recommendedName>
        <fullName evidence="3">D-xylose reductase [NAD(P)H]</fullName>
        <ecNumber evidence="3">1.1.1.307</ecNumber>
    </recommendedName>
</protein>
<dbReference type="Proteomes" id="UP001144157">
    <property type="component" value="Unassembled WGS sequence"/>
</dbReference>
<keyword evidence="4" id="KW-0119">Carbohydrate metabolism</keyword>
<dbReference type="SUPFAM" id="SSF51430">
    <property type="entry name" value="NAD(P)-linked oxidoreductase"/>
    <property type="match status" value="1"/>
</dbReference>
<feature type="transmembrane region" description="Helical" evidence="10">
    <location>
        <begin position="498"/>
        <end position="518"/>
    </location>
</feature>
<evidence type="ECO:0000256" key="2">
    <source>
        <dbReference type="ARBA" id="ARBA00007905"/>
    </source>
</evidence>
<evidence type="ECO:0000256" key="1">
    <source>
        <dbReference type="ARBA" id="ARBA00004722"/>
    </source>
</evidence>
<dbReference type="Pfam" id="PF00248">
    <property type="entry name" value="Aldo_ket_red"/>
    <property type="match status" value="1"/>
</dbReference>
<keyword evidence="4" id="KW-0859">Xylose metabolism</keyword>
<evidence type="ECO:0000256" key="4">
    <source>
        <dbReference type="ARBA" id="ARBA00022629"/>
    </source>
</evidence>
<dbReference type="InterPro" id="IPR018170">
    <property type="entry name" value="Aldo/ket_reductase_CS"/>
</dbReference>
<dbReference type="AlphaFoldDB" id="A0A9W6ER30"/>
<evidence type="ECO:0000256" key="3">
    <source>
        <dbReference type="ARBA" id="ARBA00012845"/>
    </source>
</evidence>
<reference evidence="13" key="1">
    <citation type="submission" date="2022-07" db="EMBL/GenBank/DDBJ databases">
        <title>Taxonomy of Aspergillus series Nigri: significant species reduction supported by multi-species coalescent approaches.</title>
        <authorList>
            <person name="Bian C."/>
            <person name="Kusuya Y."/>
            <person name="Sklenar F."/>
            <person name="D'hooge E."/>
            <person name="Yaguchi T."/>
            <person name="Takahashi H."/>
            <person name="Hubka V."/>
        </authorList>
    </citation>
    <scope>NUCLEOTIDE SEQUENCE</scope>
    <source>
        <strain evidence="13">IFM 56815</strain>
    </source>
</reference>
<dbReference type="PRINTS" id="PR00069">
    <property type="entry name" value="ALDKETRDTASE"/>
</dbReference>
<comment type="pathway">
    <text evidence="1">Carbohydrate metabolism; D-xylose degradation.</text>
</comment>
<evidence type="ECO:0000256" key="8">
    <source>
        <dbReference type="ARBA" id="ARBA00047534"/>
    </source>
</evidence>
<evidence type="ECO:0000259" key="12">
    <source>
        <dbReference type="Pfam" id="PF24802"/>
    </source>
</evidence>
<comment type="catalytic activity">
    <reaction evidence="9">
        <text>xylitol + NAD(+) = D-xylose + NADH + H(+)</text>
        <dbReference type="Rhea" id="RHEA:27441"/>
        <dbReference type="ChEBI" id="CHEBI:15378"/>
        <dbReference type="ChEBI" id="CHEBI:17151"/>
        <dbReference type="ChEBI" id="CHEBI:53455"/>
        <dbReference type="ChEBI" id="CHEBI:57540"/>
        <dbReference type="ChEBI" id="CHEBI:57945"/>
        <dbReference type="EC" id="1.1.1.307"/>
    </reaction>
</comment>
<proteinExistence type="inferred from homology"/>
<comment type="caution">
    <text evidence="13">The sequence shown here is derived from an EMBL/GenBank/DDBJ whole genome shotgun (WGS) entry which is preliminary data.</text>
</comment>
<dbReference type="GO" id="GO:0016491">
    <property type="term" value="F:oxidoreductase activity"/>
    <property type="evidence" value="ECO:0007669"/>
    <property type="project" value="UniProtKB-KW"/>
</dbReference>
<dbReference type="InterPro" id="IPR056120">
    <property type="entry name" value="DUF7703"/>
</dbReference>
<evidence type="ECO:0000256" key="10">
    <source>
        <dbReference type="SAM" id="Phobius"/>
    </source>
</evidence>
<feature type="transmembrane region" description="Helical" evidence="10">
    <location>
        <begin position="386"/>
        <end position="410"/>
    </location>
</feature>
<evidence type="ECO:0000313" key="14">
    <source>
        <dbReference type="Proteomes" id="UP001144157"/>
    </source>
</evidence>
<feature type="transmembrane region" description="Helical" evidence="10">
    <location>
        <begin position="416"/>
        <end position="441"/>
    </location>
</feature>
<evidence type="ECO:0000313" key="13">
    <source>
        <dbReference type="EMBL" id="GLA89173.1"/>
    </source>
</evidence>
<dbReference type="EMBL" id="BRPE01000016">
    <property type="protein sequence ID" value="GLA89173.1"/>
    <property type="molecule type" value="Genomic_DNA"/>
</dbReference>
<dbReference type="PANTHER" id="PTHR11732">
    <property type="entry name" value="ALDO/KETO REDUCTASE"/>
    <property type="match status" value="1"/>
</dbReference>
<dbReference type="InterPro" id="IPR036812">
    <property type="entry name" value="NAD(P)_OxRdtase_dom_sf"/>
</dbReference>
<dbReference type="Gene3D" id="3.20.20.100">
    <property type="entry name" value="NADP-dependent oxidoreductase domain"/>
    <property type="match status" value="1"/>
</dbReference>
<accession>A0A9W6ER30</accession>
<dbReference type="InterPro" id="IPR020471">
    <property type="entry name" value="AKR"/>
</dbReference>
<comment type="catalytic activity">
    <reaction evidence="8">
        <text>xylitol + NADP(+) = D-xylose + NADPH + H(+)</text>
        <dbReference type="Rhea" id="RHEA:27445"/>
        <dbReference type="ChEBI" id="CHEBI:15378"/>
        <dbReference type="ChEBI" id="CHEBI:17151"/>
        <dbReference type="ChEBI" id="CHEBI:53455"/>
        <dbReference type="ChEBI" id="CHEBI:57783"/>
        <dbReference type="ChEBI" id="CHEBI:58349"/>
        <dbReference type="EC" id="1.1.1.307"/>
    </reaction>
</comment>
<feature type="domain" description="NADP-dependent oxidoreductase" evidence="11">
    <location>
        <begin position="18"/>
        <end position="281"/>
    </location>
</feature>
<evidence type="ECO:0000256" key="9">
    <source>
        <dbReference type="ARBA" id="ARBA00049485"/>
    </source>
</evidence>